<feature type="chain" id="PRO_5017018915" description="SGNH hydrolase-type esterase domain-containing protein" evidence="3">
    <location>
        <begin position="24"/>
        <end position="280"/>
    </location>
</feature>
<dbReference type="Pfam" id="PF13472">
    <property type="entry name" value="Lipase_GDSL_2"/>
    <property type="match status" value="1"/>
</dbReference>
<name>A0A371K2Y0_9GAMM</name>
<dbReference type="OrthoDB" id="191551at2"/>
<dbReference type="AlphaFoldDB" id="A0A371K2Y0"/>
<dbReference type="SUPFAM" id="SSF52266">
    <property type="entry name" value="SGNH hydrolase"/>
    <property type="match status" value="1"/>
</dbReference>
<feature type="signal peptide" evidence="3">
    <location>
        <begin position="1"/>
        <end position="23"/>
    </location>
</feature>
<dbReference type="GO" id="GO:0016788">
    <property type="term" value="F:hydrolase activity, acting on ester bonds"/>
    <property type="evidence" value="ECO:0007669"/>
    <property type="project" value="UniProtKB-ARBA"/>
</dbReference>
<comment type="similarity">
    <text evidence="1">Belongs to the 'GDSL' lipolytic enzyme family.</text>
</comment>
<feature type="domain" description="SGNH hydrolase-type esterase" evidence="4">
    <location>
        <begin position="48"/>
        <end position="188"/>
    </location>
</feature>
<proteinExistence type="inferred from homology"/>
<comment type="caution">
    <text evidence="5">The sequence shown here is derived from an EMBL/GenBank/DDBJ whole genome shotgun (WGS) entry which is preliminary data.</text>
</comment>
<evidence type="ECO:0000256" key="2">
    <source>
        <dbReference type="ARBA" id="ARBA00022801"/>
    </source>
</evidence>
<dbReference type="InterPro" id="IPR037459">
    <property type="entry name" value="RhgT-like"/>
</dbReference>
<evidence type="ECO:0000256" key="3">
    <source>
        <dbReference type="SAM" id="SignalP"/>
    </source>
</evidence>
<dbReference type="PANTHER" id="PTHR43695">
    <property type="entry name" value="PUTATIVE (AFU_ORTHOLOGUE AFUA_2G17250)-RELATED"/>
    <property type="match status" value="1"/>
</dbReference>
<dbReference type="InterPro" id="IPR036514">
    <property type="entry name" value="SGNH_hydro_sf"/>
</dbReference>
<keyword evidence="6" id="KW-1185">Reference proteome</keyword>
<gene>
    <name evidence="5" type="ORF">DX914_03555</name>
</gene>
<evidence type="ECO:0000259" key="4">
    <source>
        <dbReference type="Pfam" id="PF13472"/>
    </source>
</evidence>
<dbReference type="EMBL" id="QTSU01000001">
    <property type="protein sequence ID" value="RDZ28232.1"/>
    <property type="molecule type" value="Genomic_DNA"/>
</dbReference>
<dbReference type="PANTHER" id="PTHR43695:SF1">
    <property type="entry name" value="RHAMNOGALACTURONAN ACETYLESTERASE"/>
    <property type="match status" value="1"/>
</dbReference>
<protein>
    <recommendedName>
        <fullName evidence="4">SGNH hydrolase-type esterase domain-containing protein</fullName>
    </recommendedName>
</protein>
<evidence type="ECO:0000313" key="6">
    <source>
        <dbReference type="Proteomes" id="UP000264492"/>
    </source>
</evidence>
<evidence type="ECO:0000313" key="5">
    <source>
        <dbReference type="EMBL" id="RDZ28232.1"/>
    </source>
</evidence>
<organism evidence="5 6">
    <name type="scientific">Lysobacter silvisoli</name>
    <dbReference type="NCBI Taxonomy" id="2293254"/>
    <lineage>
        <taxon>Bacteria</taxon>
        <taxon>Pseudomonadati</taxon>
        <taxon>Pseudomonadota</taxon>
        <taxon>Gammaproteobacteria</taxon>
        <taxon>Lysobacterales</taxon>
        <taxon>Lysobacteraceae</taxon>
        <taxon>Lysobacter</taxon>
    </lineage>
</organism>
<keyword evidence="3" id="KW-0732">Signal</keyword>
<dbReference type="Proteomes" id="UP000264492">
    <property type="component" value="Unassembled WGS sequence"/>
</dbReference>
<accession>A0A371K2Y0</accession>
<keyword evidence="2" id="KW-0378">Hydrolase</keyword>
<dbReference type="RefSeq" id="WP_115857675.1">
    <property type="nucleotide sequence ID" value="NZ_QTSU01000001.1"/>
</dbReference>
<evidence type="ECO:0000256" key="1">
    <source>
        <dbReference type="ARBA" id="ARBA00008668"/>
    </source>
</evidence>
<reference evidence="5 6" key="1">
    <citation type="submission" date="2018-08" db="EMBL/GenBank/DDBJ databases">
        <title>Lysobacter sp. zong2l5, whole genome shotgun sequence.</title>
        <authorList>
            <person name="Zhang X."/>
            <person name="Feng G."/>
            <person name="Zhu H."/>
        </authorList>
    </citation>
    <scope>NUCLEOTIDE SEQUENCE [LARGE SCALE GENOMIC DNA]</scope>
    <source>
        <strain evidence="6">zong2l5</strain>
    </source>
</reference>
<dbReference type="Gene3D" id="3.40.50.1110">
    <property type="entry name" value="SGNH hydrolase"/>
    <property type="match status" value="1"/>
</dbReference>
<sequence>MIRAPRAWAGLLALTLAAANAHAAPPMPRQPPTLRVAGDTAMAARAPQSRPATGWGEALPMMLRGDVVGYENRAAEGRSTRRYVDEGLWARLMGATRGGDVVFIAFGGDDASKQPQRYVAPEAFRRYLENFVDEARMRGATPVLLTPVATAEFRSGGLNIVYSPHADLVRAVAVERKVPLIDMQRASESLLRDAGSEGAKAMFVEVEPLYSEVYLDRRTRYLMPVTDELSSNACGAARLAQRATQLMRAGGLEAWLEDPQTIQQRIDQVCNAERDAQRAR</sequence>
<dbReference type="InterPro" id="IPR013830">
    <property type="entry name" value="SGNH_hydro"/>
</dbReference>